<feature type="region of interest" description="Disordered" evidence="1">
    <location>
        <begin position="263"/>
        <end position="285"/>
    </location>
</feature>
<feature type="compositionally biased region" description="Basic and acidic residues" evidence="1">
    <location>
        <begin position="180"/>
        <end position="209"/>
    </location>
</feature>
<dbReference type="EMBL" id="SRLO01000805">
    <property type="protein sequence ID" value="TNN46149.1"/>
    <property type="molecule type" value="Genomic_DNA"/>
</dbReference>
<feature type="compositionally biased region" description="Basic and acidic residues" evidence="1">
    <location>
        <begin position="225"/>
        <end position="244"/>
    </location>
</feature>
<sequence length="360" mass="39232">MRSVHNSAVLLVVGLSNQRASFVTRRLIVRRRLLLLGCTRELRLDLLVGGYDQVGAERGVAGGEEHPHVGDHGRHLRHRQHVDPDGVIDPEEDHVQNHQGEHRFGRPGLRPGALRATRRSHLPVVAVEEQQDVTAGAHHQGHEGEVPHGEHRPVDHVRQVVSEVHVAEAQVEGEGGDGAVARRDGEKRGRYADGHVEEPQSRKGGEHQGGKCRLQPGQSGPGGGEGHRLEHAEHAGDADRQRPGDAVHVDHHLTAGVVQQVPHTEHGHGLGDAAEQDQHQVGEGQVAQDHVHGKKLGLAVDDVGVGQQHHQVAQDAHARLQEEGDPFDGHAQIHDPRGPLRKNNKIGYREQPSRLVLGVR</sequence>
<dbReference type="Proteomes" id="UP000314294">
    <property type="component" value="Unassembled WGS sequence"/>
</dbReference>
<evidence type="ECO:0000313" key="2">
    <source>
        <dbReference type="EMBL" id="TNN46149.1"/>
    </source>
</evidence>
<organism evidence="2 3">
    <name type="scientific">Liparis tanakae</name>
    <name type="common">Tanaka's snailfish</name>
    <dbReference type="NCBI Taxonomy" id="230148"/>
    <lineage>
        <taxon>Eukaryota</taxon>
        <taxon>Metazoa</taxon>
        <taxon>Chordata</taxon>
        <taxon>Craniata</taxon>
        <taxon>Vertebrata</taxon>
        <taxon>Euteleostomi</taxon>
        <taxon>Actinopterygii</taxon>
        <taxon>Neopterygii</taxon>
        <taxon>Teleostei</taxon>
        <taxon>Neoteleostei</taxon>
        <taxon>Acanthomorphata</taxon>
        <taxon>Eupercaria</taxon>
        <taxon>Perciformes</taxon>
        <taxon>Cottioidei</taxon>
        <taxon>Cottales</taxon>
        <taxon>Liparidae</taxon>
        <taxon>Liparis</taxon>
    </lineage>
</organism>
<evidence type="ECO:0000256" key="1">
    <source>
        <dbReference type="SAM" id="MobiDB-lite"/>
    </source>
</evidence>
<comment type="caution">
    <text evidence="2">The sequence shown here is derived from an EMBL/GenBank/DDBJ whole genome shotgun (WGS) entry which is preliminary data.</text>
</comment>
<evidence type="ECO:0000313" key="3">
    <source>
        <dbReference type="Proteomes" id="UP000314294"/>
    </source>
</evidence>
<feature type="region of interest" description="Disordered" evidence="1">
    <location>
        <begin position="325"/>
        <end position="360"/>
    </location>
</feature>
<proteinExistence type="predicted"/>
<reference evidence="2 3" key="1">
    <citation type="submission" date="2019-03" db="EMBL/GenBank/DDBJ databases">
        <title>First draft genome of Liparis tanakae, snailfish: a comprehensive survey of snailfish specific genes.</title>
        <authorList>
            <person name="Kim W."/>
            <person name="Song I."/>
            <person name="Jeong J.-H."/>
            <person name="Kim D."/>
            <person name="Kim S."/>
            <person name="Ryu S."/>
            <person name="Song J.Y."/>
            <person name="Lee S.K."/>
        </authorList>
    </citation>
    <scope>NUCLEOTIDE SEQUENCE [LARGE SCALE GENOMIC DNA]</scope>
    <source>
        <tissue evidence="2">Muscle</tissue>
    </source>
</reference>
<protein>
    <submittedName>
        <fullName evidence="2">Uncharacterized protein</fullName>
    </submittedName>
</protein>
<dbReference type="AlphaFoldDB" id="A0A4Z2FY43"/>
<feature type="compositionally biased region" description="Basic and acidic residues" evidence="1">
    <location>
        <begin position="325"/>
        <end position="338"/>
    </location>
</feature>
<feature type="region of interest" description="Disordered" evidence="1">
    <location>
        <begin position="167"/>
        <end position="244"/>
    </location>
</feature>
<gene>
    <name evidence="2" type="ORF">EYF80_043654</name>
</gene>
<keyword evidence="3" id="KW-1185">Reference proteome</keyword>
<feature type="compositionally biased region" description="Basic and acidic residues" evidence="1">
    <location>
        <begin position="140"/>
        <end position="153"/>
    </location>
</feature>
<name>A0A4Z2FY43_9TELE</name>
<accession>A0A4Z2FY43</accession>
<feature type="region of interest" description="Disordered" evidence="1">
    <location>
        <begin position="133"/>
        <end position="153"/>
    </location>
</feature>